<sequence length="587" mass="65985">MRTLKVLLIMISFLSLSAMAEVQYQIHIKQPEHHLAQVEMQLDVSQPGALTLSLPAWRSGKYQILDLANGVSYFQASMADGQPVPFQKTEKSSWQLQLPAAGTLKVSYQIYANELGGRTRHIDDTHAYINASAYLMFSPKHKDLPLTVQLDVPAQWKSYSGMEHADNEHSFKAANYDVVADSPIETGINQYRSFEVDGRSYGLVVWGEGNYNLDQMQQDLAKLVATTGRIWQGHPFSRYLFIVHAADGARGATEHLNSTVIQKDRFGFAKREDYLGFLSTASHELVHTWNVKAYRPADLVPYDYLQPNYSKLLWISEGSTSYFEDQLLLQAGLMKKEEFYKGLAKLLNRFMHTPGRQVQSVAQSSFDNWIAQGGDHAANYSVNIYSEGFIASWLLDQWMLENSNNKVSYRDLHNQLYQRFGKTTAFTAENVKQIAKDLTGESLDSFWATQVESPLAFEPAALLKSFGLEWQADKEQEVFSGVSGTDQQGFTAVTKVERDSPAWIAGLTSEDLIVAVNGLQLKAGLTERLKDFKAGDKVELSYFRKGRLQQTTLAVRMQPKGPGVIKAVAKPSRQQKAQHKAWLGVEL</sequence>
<dbReference type="Gene3D" id="1.10.390.10">
    <property type="entry name" value="Neutral Protease Domain 2"/>
    <property type="match status" value="1"/>
</dbReference>
<dbReference type="SUPFAM" id="SSF50156">
    <property type="entry name" value="PDZ domain-like"/>
    <property type="match status" value="1"/>
</dbReference>
<dbReference type="InterPro" id="IPR040756">
    <property type="entry name" value="Peptidase_M61_N"/>
</dbReference>
<dbReference type="PIRSF" id="PIRSF016493">
    <property type="entry name" value="Glycyl_aminpptds"/>
    <property type="match status" value="1"/>
</dbReference>
<feature type="signal peptide" evidence="1">
    <location>
        <begin position="1"/>
        <end position="20"/>
    </location>
</feature>
<evidence type="ECO:0000259" key="2">
    <source>
        <dbReference type="SMART" id="SM00228"/>
    </source>
</evidence>
<dbReference type="InterPro" id="IPR024191">
    <property type="entry name" value="Peptidase_M61"/>
</dbReference>
<dbReference type="Pfam" id="PF17899">
    <property type="entry name" value="Peptidase_M61_N"/>
    <property type="match status" value="1"/>
</dbReference>
<evidence type="ECO:0000256" key="1">
    <source>
        <dbReference type="SAM" id="SignalP"/>
    </source>
</evidence>
<dbReference type="SMART" id="SM00228">
    <property type="entry name" value="PDZ"/>
    <property type="match status" value="1"/>
</dbReference>
<accession>A0ABV9JKW8</accession>
<organism evidence="3 4">
    <name type="scientific">Rheinheimera marina</name>
    <dbReference type="NCBI Taxonomy" id="1774958"/>
    <lineage>
        <taxon>Bacteria</taxon>
        <taxon>Pseudomonadati</taxon>
        <taxon>Pseudomonadota</taxon>
        <taxon>Gammaproteobacteria</taxon>
        <taxon>Chromatiales</taxon>
        <taxon>Chromatiaceae</taxon>
        <taxon>Rheinheimera</taxon>
    </lineage>
</organism>
<dbReference type="Gene3D" id="2.60.40.3650">
    <property type="match status" value="1"/>
</dbReference>
<keyword evidence="1" id="KW-0732">Signal</keyword>
<evidence type="ECO:0000313" key="3">
    <source>
        <dbReference type="EMBL" id="MFC4654883.1"/>
    </source>
</evidence>
<dbReference type="InterPro" id="IPR027268">
    <property type="entry name" value="Peptidase_M4/M1_CTD_sf"/>
</dbReference>
<dbReference type="Pfam" id="PF05299">
    <property type="entry name" value="Peptidase_M61"/>
    <property type="match status" value="1"/>
</dbReference>
<dbReference type="InterPro" id="IPR036034">
    <property type="entry name" value="PDZ_sf"/>
</dbReference>
<feature type="chain" id="PRO_5045809941" evidence="1">
    <location>
        <begin position="21"/>
        <end position="587"/>
    </location>
</feature>
<comment type="caution">
    <text evidence="3">The sequence shown here is derived from an EMBL/GenBank/DDBJ whole genome shotgun (WGS) entry which is preliminary data.</text>
</comment>
<dbReference type="Proteomes" id="UP001595962">
    <property type="component" value="Unassembled WGS sequence"/>
</dbReference>
<dbReference type="SUPFAM" id="SSF55486">
    <property type="entry name" value="Metalloproteases ('zincins'), catalytic domain"/>
    <property type="match status" value="1"/>
</dbReference>
<dbReference type="InterPro" id="IPR001478">
    <property type="entry name" value="PDZ"/>
</dbReference>
<keyword evidence="4" id="KW-1185">Reference proteome</keyword>
<gene>
    <name evidence="3" type="ORF">ACFO3I_07650</name>
</gene>
<name>A0ABV9JKW8_9GAMM</name>
<proteinExistence type="predicted"/>
<dbReference type="EMBL" id="JBHSGB010000006">
    <property type="protein sequence ID" value="MFC4654883.1"/>
    <property type="molecule type" value="Genomic_DNA"/>
</dbReference>
<dbReference type="Gene3D" id="2.30.42.10">
    <property type="match status" value="1"/>
</dbReference>
<reference evidence="4" key="1">
    <citation type="journal article" date="2019" name="Int. J. Syst. Evol. Microbiol.">
        <title>The Global Catalogue of Microorganisms (GCM) 10K type strain sequencing project: providing services to taxonomists for standard genome sequencing and annotation.</title>
        <authorList>
            <consortium name="The Broad Institute Genomics Platform"/>
            <consortium name="The Broad Institute Genome Sequencing Center for Infectious Disease"/>
            <person name="Wu L."/>
            <person name="Ma J."/>
        </authorList>
    </citation>
    <scope>NUCLEOTIDE SEQUENCE [LARGE SCALE GENOMIC DNA]</scope>
    <source>
        <strain evidence="4">DT28</strain>
    </source>
</reference>
<dbReference type="Pfam" id="PF13180">
    <property type="entry name" value="PDZ_2"/>
    <property type="match status" value="1"/>
</dbReference>
<dbReference type="RefSeq" id="WP_377333041.1">
    <property type="nucleotide sequence ID" value="NZ_JBHSGB010000006.1"/>
</dbReference>
<feature type="domain" description="PDZ" evidence="2">
    <location>
        <begin position="478"/>
        <end position="546"/>
    </location>
</feature>
<dbReference type="InterPro" id="IPR007963">
    <property type="entry name" value="Peptidase_M61_catalytic"/>
</dbReference>
<evidence type="ECO:0000313" key="4">
    <source>
        <dbReference type="Proteomes" id="UP001595962"/>
    </source>
</evidence>
<protein>
    <submittedName>
        <fullName evidence="3">M61 family metallopeptidase</fullName>
    </submittedName>
</protein>